<gene>
    <name evidence="1" type="ORF">CARN2_0585</name>
</gene>
<reference evidence="1" key="1">
    <citation type="submission" date="2009-10" db="EMBL/GenBank/DDBJ databases">
        <title>Diversity of trophic interactions inside an arsenic-rich microbial ecosystem.</title>
        <authorList>
            <person name="Bertin P.N."/>
            <person name="Heinrich-Salmeron A."/>
            <person name="Pelletier E."/>
            <person name="Goulhen-Chollet F."/>
            <person name="Arsene-Ploetze F."/>
            <person name="Gallien S."/>
            <person name="Calteau A."/>
            <person name="Vallenet D."/>
            <person name="Casiot C."/>
            <person name="Chane-Woon-Ming B."/>
            <person name="Giloteaux L."/>
            <person name="Barakat M."/>
            <person name="Bonnefoy V."/>
            <person name="Bruneel O."/>
            <person name="Chandler M."/>
            <person name="Cleiss J."/>
            <person name="Duran R."/>
            <person name="Elbaz-Poulichet F."/>
            <person name="Fonknechten N."/>
            <person name="Lauga B."/>
            <person name="Mornico D."/>
            <person name="Ortet P."/>
            <person name="Schaeffer C."/>
            <person name="Siguier P."/>
            <person name="Alexander Thil Smith A."/>
            <person name="Van Dorsselaer A."/>
            <person name="Weissenbach J."/>
            <person name="Medigue C."/>
            <person name="Le Paslier D."/>
        </authorList>
    </citation>
    <scope>NUCLEOTIDE SEQUENCE</scope>
</reference>
<dbReference type="EMBL" id="CABM01000002">
    <property type="protein sequence ID" value="CBH95198.1"/>
    <property type="molecule type" value="Genomic_DNA"/>
</dbReference>
<evidence type="ECO:0000313" key="1">
    <source>
        <dbReference type="EMBL" id="CBH95198.1"/>
    </source>
</evidence>
<dbReference type="Gene3D" id="3.30.565.10">
    <property type="entry name" value="Histidine kinase-like ATPase, C-terminal domain"/>
    <property type="match status" value="1"/>
</dbReference>
<proteinExistence type="predicted"/>
<protein>
    <submittedName>
        <fullName evidence="1">Uncharacterized protein</fullName>
    </submittedName>
</protein>
<organism evidence="1">
    <name type="scientific">mine drainage metagenome</name>
    <dbReference type="NCBI Taxonomy" id="410659"/>
    <lineage>
        <taxon>unclassified sequences</taxon>
        <taxon>metagenomes</taxon>
        <taxon>ecological metagenomes</taxon>
    </lineage>
</organism>
<name>E6PJX0_9ZZZZ</name>
<comment type="caution">
    <text evidence="1">The sequence shown here is derived from an EMBL/GenBank/DDBJ whole genome shotgun (WGS) entry which is preliminary data.</text>
</comment>
<dbReference type="AlphaFoldDB" id="E6PJX0"/>
<accession>E6PJX0</accession>
<sequence>MAEGGAAVEASDAQAACLTAHWLQQACRRIIAQGTALDELEGLNAGLLQMQTSAVDAAHRGHAAQALPDLAWIRSNRRNSFSAMCAWARSPAAPPASAWACISCVWWAEKHGGGVGVQSAPGQGASFWLTLPLEPR</sequence>
<dbReference type="SUPFAM" id="SSF55874">
    <property type="entry name" value="ATPase domain of HSP90 chaperone/DNA topoisomerase II/histidine kinase"/>
    <property type="match status" value="1"/>
</dbReference>
<dbReference type="InterPro" id="IPR036890">
    <property type="entry name" value="HATPase_C_sf"/>
</dbReference>